<sequence length="162" mass="18584">MQSVYVYYVDLLNDMKTTVKTFWISMLLILTCSISGKAVDFAQIGVKSAEACKTSATLSSCSSSSSKKIKQENSRFADISYSWTTDVELGTKPISEIYSSHQQRIRRVIEDNIFLRNIFLILSNHENLLVHGRSKQYFSDKDPYYAVTGSDYYIYTLRRILI</sequence>
<organism evidence="1 2">
    <name type="scientific">Bacteroides clarus</name>
    <dbReference type="NCBI Taxonomy" id="626929"/>
    <lineage>
        <taxon>Bacteria</taxon>
        <taxon>Pseudomonadati</taxon>
        <taxon>Bacteroidota</taxon>
        <taxon>Bacteroidia</taxon>
        <taxon>Bacteroidales</taxon>
        <taxon>Bacteroidaceae</taxon>
        <taxon>Bacteroides</taxon>
    </lineage>
</organism>
<dbReference type="Proteomes" id="UP000195386">
    <property type="component" value="Unassembled WGS sequence"/>
</dbReference>
<proteinExistence type="predicted"/>
<reference evidence="2" key="1">
    <citation type="submission" date="2017-04" db="EMBL/GenBank/DDBJ databases">
        <title>Function of individual gut microbiota members based on whole genome sequencing of pure cultures obtained from chicken caecum.</title>
        <authorList>
            <person name="Medvecky M."/>
            <person name="Cejkova D."/>
            <person name="Polansky O."/>
            <person name="Karasova D."/>
            <person name="Kubasova T."/>
            <person name="Cizek A."/>
            <person name="Rychlik I."/>
        </authorList>
    </citation>
    <scope>NUCLEOTIDE SEQUENCE [LARGE SCALE GENOMIC DNA]</scope>
    <source>
        <strain evidence="2">An43</strain>
    </source>
</reference>
<protein>
    <submittedName>
        <fullName evidence="1">Uncharacterized protein</fullName>
    </submittedName>
</protein>
<name>A0A1Y3YQ43_9BACE</name>
<dbReference type="EMBL" id="NFII01000015">
    <property type="protein sequence ID" value="OUN99993.1"/>
    <property type="molecule type" value="Genomic_DNA"/>
</dbReference>
<comment type="caution">
    <text evidence="1">The sequence shown here is derived from an EMBL/GenBank/DDBJ whole genome shotgun (WGS) entry which is preliminary data.</text>
</comment>
<gene>
    <name evidence="1" type="ORF">B5F97_13920</name>
</gene>
<evidence type="ECO:0000313" key="1">
    <source>
        <dbReference type="EMBL" id="OUN99993.1"/>
    </source>
</evidence>
<dbReference type="AlphaFoldDB" id="A0A1Y3YQ43"/>
<evidence type="ECO:0000313" key="2">
    <source>
        <dbReference type="Proteomes" id="UP000195386"/>
    </source>
</evidence>
<accession>A0A1Y3YQ43</accession>